<dbReference type="PANTHER" id="PTHR43806">
    <property type="entry name" value="PEPTIDASE S8"/>
    <property type="match status" value="1"/>
</dbReference>
<gene>
    <name evidence="11" type="primary">LOC100369113</name>
</gene>
<sequence length="400" mass="43272">MNSIAFVTCSLVALISGQSYGVSIAPVYRQNIHPAVPIRSYIVVLKEGHEYDSVDRIIDYLNIRKLKALKKFITIFRGFSAVLNEEMLNMIRTFEEVEYIEEDLFVEKTFVRSWGLDRVDQRDLPLDGVFKPAGDGAEVDVYVVDTGIRYDHEDFGGRAHFFFDVFGDSATDNDGDCEGHGTHVSGTIGGTTYGIAKKVTLWGVRALNCDGQASYSELLASLEYVAKHGTTPSVINMSLAGDRSISINLALASLSHRGFTVVVSAGNDDTDACDKSPASSPEAITVASTDKHDIRSGYSNYGECVDLFAPGEKIHSDYSTSSTSTAVLSGTSMSAPHVSGVAALTLQANATMTPKEVKNTIICSATPDHIINTKDSPDLLVYNSAEYEAVTFDATYQSGC</sequence>
<evidence type="ECO:0000256" key="3">
    <source>
        <dbReference type="ARBA" id="ARBA00022801"/>
    </source>
</evidence>
<dbReference type="InterPro" id="IPR010259">
    <property type="entry name" value="S8pro/Inhibitor_I9"/>
</dbReference>
<dbReference type="InterPro" id="IPR034193">
    <property type="entry name" value="PCSK9_ProteinaseK-like"/>
</dbReference>
<dbReference type="InterPro" id="IPR037045">
    <property type="entry name" value="S8pro/Inhibitor_I9_sf"/>
</dbReference>
<comment type="similarity">
    <text evidence="1 5 6">Belongs to the peptidase S8 family.</text>
</comment>
<dbReference type="RefSeq" id="XP_002730768.2">
    <property type="nucleotide sequence ID" value="XM_002730722.2"/>
</dbReference>
<feature type="active site" description="Charge relay system" evidence="5">
    <location>
        <position position="332"/>
    </location>
</feature>
<dbReference type="SUPFAM" id="SSF52743">
    <property type="entry name" value="Subtilisin-like"/>
    <property type="match status" value="1"/>
</dbReference>
<evidence type="ECO:0000256" key="7">
    <source>
        <dbReference type="SAM" id="SignalP"/>
    </source>
</evidence>
<accession>A0ABM0GIS9</accession>
<keyword evidence="4 5" id="KW-0720">Serine protease</keyword>
<proteinExistence type="inferred from homology"/>
<dbReference type="InterPro" id="IPR050131">
    <property type="entry name" value="Peptidase_S8_subtilisin-like"/>
</dbReference>
<dbReference type="Pfam" id="PF05922">
    <property type="entry name" value="Inhibitor_I9"/>
    <property type="match status" value="1"/>
</dbReference>
<feature type="chain" id="PRO_5045629209" evidence="7">
    <location>
        <begin position="22"/>
        <end position="400"/>
    </location>
</feature>
<evidence type="ECO:0000313" key="11">
    <source>
        <dbReference type="RefSeq" id="XP_002730768.2"/>
    </source>
</evidence>
<feature type="active site" description="Charge relay system" evidence="5">
    <location>
        <position position="180"/>
    </location>
</feature>
<dbReference type="Gene3D" id="3.40.50.200">
    <property type="entry name" value="Peptidase S8/S53 domain"/>
    <property type="match status" value="1"/>
</dbReference>
<feature type="domain" description="Peptidase S8/S53" evidence="8">
    <location>
        <begin position="137"/>
        <end position="366"/>
    </location>
</feature>
<keyword evidence="7" id="KW-0732">Signal</keyword>
<dbReference type="PROSITE" id="PS00138">
    <property type="entry name" value="SUBTILASE_SER"/>
    <property type="match status" value="1"/>
</dbReference>
<dbReference type="PROSITE" id="PS51892">
    <property type="entry name" value="SUBTILASE"/>
    <property type="match status" value="1"/>
</dbReference>
<dbReference type="Gene3D" id="3.30.70.80">
    <property type="entry name" value="Peptidase S8 propeptide/proteinase inhibitor I9"/>
    <property type="match status" value="1"/>
</dbReference>
<dbReference type="PROSITE" id="PS00136">
    <property type="entry name" value="SUBTILASE_ASP"/>
    <property type="match status" value="1"/>
</dbReference>
<dbReference type="PROSITE" id="PS00137">
    <property type="entry name" value="SUBTILASE_HIS"/>
    <property type="match status" value="1"/>
</dbReference>
<dbReference type="InterPro" id="IPR023828">
    <property type="entry name" value="Peptidase_S8_Ser-AS"/>
</dbReference>
<dbReference type="PRINTS" id="PR00723">
    <property type="entry name" value="SUBTILISIN"/>
</dbReference>
<dbReference type="Pfam" id="PF00082">
    <property type="entry name" value="Peptidase_S8"/>
    <property type="match status" value="1"/>
</dbReference>
<evidence type="ECO:0000259" key="9">
    <source>
        <dbReference type="Pfam" id="PF05922"/>
    </source>
</evidence>
<evidence type="ECO:0000256" key="1">
    <source>
        <dbReference type="ARBA" id="ARBA00011073"/>
    </source>
</evidence>
<feature type="signal peptide" evidence="7">
    <location>
        <begin position="1"/>
        <end position="21"/>
    </location>
</feature>
<dbReference type="InterPro" id="IPR022398">
    <property type="entry name" value="Peptidase_S8_His-AS"/>
</dbReference>
<evidence type="ECO:0000256" key="5">
    <source>
        <dbReference type="PROSITE-ProRule" id="PRU01240"/>
    </source>
</evidence>
<evidence type="ECO:0000256" key="6">
    <source>
        <dbReference type="RuleBase" id="RU003355"/>
    </source>
</evidence>
<dbReference type="InterPro" id="IPR036852">
    <property type="entry name" value="Peptidase_S8/S53_dom_sf"/>
</dbReference>
<name>A0ABM0GIS9_SACKO</name>
<keyword evidence="10" id="KW-1185">Reference proteome</keyword>
<dbReference type="InterPro" id="IPR015500">
    <property type="entry name" value="Peptidase_S8_subtilisin-rel"/>
</dbReference>
<dbReference type="CDD" id="cd04077">
    <property type="entry name" value="Peptidases_S8_PCSK9_ProteinaseK_like"/>
    <property type="match status" value="1"/>
</dbReference>
<dbReference type="Proteomes" id="UP000694865">
    <property type="component" value="Unplaced"/>
</dbReference>
<dbReference type="InterPro" id="IPR023827">
    <property type="entry name" value="Peptidase_S8_Asp-AS"/>
</dbReference>
<evidence type="ECO:0000259" key="8">
    <source>
        <dbReference type="Pfam" id="PF00082"/>
    </source>
</evidence>
<dbReference type="PANTHER" id="PTHR43806:SF58">
    <property type="entry name" value="ALKALINE PROTEASE 1-RELATED"/>
    <property type="match status" value="1"/>
</dbReference>
<keyword evidence="3 5" id="KW-0378">Hydrolase</keyword>
<feature type="active site" description="Charge relay system" evidence="5">
    <location>
        <position position="145"/>
    </location>
</feature>
<dbReference type="GeneID" id="100369113"/>
<feature type="domain" description="Inhibitor I9" evidence="9">
    <location>
        <begin position="41"/>
        <end position="107"/>
    </location>
</feature>
<organism evidence="10 11">
    <name type="scientific">Saccoglossus kowalevskii</name>
    <name type="common">Acorn worm</name>
    <dbReference type="NCBI Taxonomy" id="10224"/>
    <lineage>
        <taxon>Eukaryota</taxon>
        <taxon>Metazoa</taxon>
        <taxon>Hemichordata</taxon>
        <taxon>Enteropneusta</taxon>
        <taxon>Harrimaniidae</taxon>
        <taxon>Saccoglossus</taxon>
    </lineage>
</organism>
<protein>
    <submittedName>
        <fullName evidence="11">Proteinase R-like</fullName>
    </submittedName>
</protein>
<evidence type="ECO:0000256" key="4">
    <source>
        <dbReference type="ARBA" id="ARBA00022825"/>
    </source>
</evidence>
<evidence type="ECO:0000313" key="10">
    <source>
        <dbReference type="Proteomes" id="UP000694865"/>
    </source>
</evidence>
<keyword evidence="2 5" id="KW-0645">Protease</keyword>
<reference evidence="11" key="1">
    <citation type="submission" date="2025-08" db="UniProtKB">
        <authorList>
            <consortium name="RefSeq"/>
        </authorList>
    </citation>
    <scope>IDENTIFICATION</scope>
    <source>
        <tissue evidence="11">Testes</tissue>
    </source>
</reference>
<evidence type="ECO:0000256" key="2">
    <source>
        <dbReference type="ARBA" id="ARBA00022670"/>
    </source>
</evidence>
<dbReference type="InterPro" id="IPR000209">
    <property type="entry name" value="Peptidase_S8/S53_dom"/>
</dbReference>